<dbReference type="FunFam" id="2.20.70.10:FF:000022">
    <property type="entry name" value="Rho GTPase activating protein 39"/>
    <property type="match status" value="1"/>
</dbReference>
<dbReference type="Gene3D" id="1.25.40.530">
    <property type="entry name" value="MyTH4 domain"/>
    <property type="match status" value="1"/>
</dbReference>
<organism evidence="5 6">
    <name type="scientific">Leptobrachium leishanense</name>
    <name type="common">Leishan spiny toad</name>
    <dbReference type="NCBI Taxonomy" id="445787"/>
    <lineage>
        <taxon>Eukaryota</taxon>
        <taxon>Metazoa</taxon>
        <taxon>Chordata</taxon>
        <taxon>Craniata</taxon>
        <taxon>Vertebrata</taxon>
        <taxon>Euteleostomi</taxon>
        <taxon>Amphibia</taxon>
        <taxon>Batrachia</taxon>
        <taxon>Anura</taxon>
        <taxon>Pelobatoidea</taxon>
        <taxon>Megophryidae</taxon>
        <taxon>Leptobrachium</taxon>
    </lineage>
</organism>
<evidence type="ECO:0000313" key="5">
    <source>
        <dbReference type="Ensembl" id="ENSLLEP00000027462.1"/>
    </source>
</evidence>
<feature type="region of interest" description="Disordered" evidence="1">
    <location>
        <begin position="325"/>
        <end position="353"/>
    </location>
</feature>
<feature type="domain" description="WW" evidence="2">
    <location>
        <begin position="46"/>
        <end position="80"/>
    </location>
</feature>
<feature type="compositionally biased region" description="Basic and acidic residues" evidence="1">
    <location>
        <begin position="525"/>
        <end position="536"/>
    </location>
</feature>
<dbReference type="GO" id="GO:0005096">
    <property type="term" value="F:GTPase activator activity"/>
    <property type="evidence" value="ECO:0007669"/>
    <property type="project" value="TreeGrafter"/>
</dbReference>
<feature type="compositionally biased region" description="Basic and acidic residues" evidence="1">
    <location>
        <begin position="497"/>
        <end position="513"/>
    </location>
</feature>
<evidence type="ECO:0000259" key="3">
    <source>
        <dbReference type="PROSITE" id="PS50238"/>
    </source>
</evidence>
<dbReference type="FunFam" id="1.10.555.10:FF:000187">
    <property type="match status" value="1"/>
</dbReference>
<name>A0A8C5PT07_9ANUR</name>
<sequence>EFFLFCFSLRLEWVEIIEPRTRECMYANLITGECVWDPPSGVRIKRTNENQWWELFDPNTSRFYYYNASTQRTVWHRPQNCDIIPLAKLQTLKQNTESPRASTENSPGRSSNISREGSTSSSLESGLRCSTSVFGWLPLAGSRCLPLADCSRCLPPAVSIKVYFSDLFLCLCFGCRTSSLRWNTGTKDRMLIKVTDREPSFLTQGNGYTTESLQGPRSRRPSGGQPSPVMQTFSVDTDNSVFFPDRKQSPYFKRSDHINTCSPLLGRGESFCTLQSQHRKHSNESQPSSPRYAYEPPLYEEPPMEYQAPIYDEPPMDMQYDASGNYKAMSPQKSPIRKPQPFLQSPKQASNSPYQQLVLTKQKCSDRFMSLDYSPAGKEYVRQLVYVEQSGSSPKMKTGVRHKYMPNTIGGSYSLQHNPPYMREQRLEVKSGDYSSMEGSDIRHGQQKNSFHGEDSMSWSSHQDTMSSTGYSPNTRKRKSRKPSLSLEPNSTPSESSGEKEALIEQGLMEERPSSMPSRPLMSRTESRSSEADMHRNSPEAFMAQARLAWEAQQAHFHMKQRSSWDSQKDGSGYESDGAVPLPMPGPVVRAFSEDEALAQQDSKHWKRSTFEKLGFPQILLEKSVSVQTNLASPEPYLHPSQSEDLGACAQFENSRNNRNMMPSSSCVFPTFTLRKPSSETDIENWASKHFNKHTQGLFRRKVSIANMLAWSSESIKKPMIMTNDRNVKKEACDIFKLIQMYMGDRRAKTDQLNVALEIATKGWSMQGLRDELYIQLCRQTTENFRYESLARGWELMTICLAFFPPTPKFHSYLEGYIYRHMDPVNDTKVSRHIKQLLDVNSKKKSKLRKKAKPFIEEDDGVAISTYAKYCYRKLQKAALLGAKKVTSSPFTLKQVILKVTHKHVQSISQELFLGRGLCVPLPPGPCLTVLPPVTHRVPGDIDEVNALKLQVDQWKIPTGLEDPHVPASLLKLWYRELEEPLIPHEFYEQCITHYENPEAAIAVVHSLPRINKMVLCYLIRFLQVFAQPANVAVTKMDISNLAMVMAPNCLRCQSDDPRIIFENTRKEMSFIRVLIQHLDTSFMEAVL</sequence>
<feature type="compositionally biased region" description="Polar residues" evidence="1">
    <location>
        <begin position="457"/>
        <end position="474"/>
    </location>
</feature>
<dbReference type="AlphaFoldDB" id="A0A8C5PT07"/>
<dbReference type="Proteomes" id="UP000694569">
    <property type="component" value="Unplaced"/>
</dbReference>
<dbReference type="SUPFAM" id="SSF48350">
    <property type="entry name" value="GTPase activation domain, GAP"/>
    <property type="match status" value="1"/>
</dbReference>
<dbReference type="PANTHER" id="PTHR45876">
    <property type="entry name" value="FI04035P"/>
    <property type="match status" value="1"/>
</dbReference>
<dbReference type="PROSITE" id="PS50020">
    <property type="entry name" value="WW_DOMAIN_2"/>
    <property type="match status" value="1"/>
</dbReference>
<dbReference type="InterPro" id="IPR038185">
    <property type="entry name" value="MyTH4_dom_sf"/>
</dbReference>
<evidence type="ECO:0000259" key="2">
    <source>
        <dbReference type="PROSITE" id="PS50020"/>
    </source>
</evidence>
<dbReference type="Gene3D" id="2.20.70.10">
    <property type="match status" value="1"/>
</dbReference>
<dbReference type="GO" id="GO:0005737">
    <property type="term" value="C:cytoplasm"/>
    <property type="evidence" value="ECO:0007669"/>
    <property type="project" value="TreeGrafter"/>
</dbReference>
<dbReference type="PANTHER" id="PTHR45876:SF1">
    <property type="entry name" value="RHO GTPASE-ACTIVATING PROTEIN 39"/>
    <property type="match status" value="1"/>
</dbReference>
<evidence type="ECO:0000259" key="4">
    <source>
        <dbReference type="PROSITE" id="PS51016"/>
    </source>
</evidence>
<feature type="domain" description="MyTH4" evidence="4">
    <location>
        <begin position="711"/>
        <end position="897"/>
    </location>
</feature>
<dbReference type="GO" id="GO:0007165">
    <property type="term" value="P:signal transduction"/>
    <property type="evidence" value="ECO:0007669"/>
    <property type="project" value="InterPro"/>
</dbReference>
<dbReference type="InterPro" id="IPR036020">
    <property type="entry name" value="WW_dom_sf"/>
</dbReference>
<feature type="compositionally biased region" description="Polar residues" evidence="1">
    <location>
        <begin position="202"/>
        <end position="215"/>
    </location>
</feature>
<dbReference type="Pfam" id="PF00784">
    <property type="entry name" value="MyTH4"/>
    <property type="match status" value="1"/>
</dbReference>
<dbReference type="Pfam" id="PF00620">
    <property type="entry name" value="RhoGAP"/>
    <property type="match status" value="1"/>
</dbReference>
<feature type="region of interest" description="Disordered" evidence="1">
    <location>
        <begin position="431"/>
        <end position="536"/>
    </location>
</feature>
<dbReference type="SUPFAM" id="SSF51045">
    <property type="entry name" value="WW domain"/>
    <property type="match status" value="1"/>
</dbReference>
<dbReference type="GO" id="GO:0005856">
    <property type="term" value="C:cytoskeleton"/>
    <property type="evidence" value="ECO:0007669"/>
    <property type="project" value="InterPro"/>
</dbReference>
<evidence type="ECO:0000313" key="6">
    <source>
        <dbReference type="Proteomes" id="UP000694569"/>
    </source>
</evidence>
<feature type="compositionally biased region" description="Polar residues" evidence="1">
    <location>
        <begin position="487"/>
        <end position="496"/>
    </location>
</feature>
<dbReference type="InterPro" id="IPR001202">
    <property type="entry name" value="WW_dom"/>
</dbReference>
<dbReference type="Gene3D" id="1.10.555.10">
    <property type="entry name" value="Rho GTPase activation protein"/>
    <property type="match status" value="1"/>
</dbReference>
<keyword evidence="6" id="KW-1185">Reference proteome</keyword>
<reference evidence="5" key="2">
    <citation type="submission" date="2025-09" db="UniProtKB">
        <authorList>
            <consortium name="Ensembl"/>
        </authorList>
    </citation>
    <scope>IDENTIFICATION</scope>
</reference>
<feature type="compositionally biased region" description="Low complexity" evidence="1">
    <location>
        <begin position="514"/>
        <end position="524"/>
    </location>
</feature>
<feature type="compositionally biased region" description="Polar residues" evidence="1">
    <location>
        <begin position="95"/>
        <end position="113"/>
    </location>
</feature>
<feature type="region of interest" description="Disordered" evidence="1">
    <location>
        <begin position="559"/>
        <end position="579"/>
    </location>
</feature>
<dbReference type="SMART" id="SM00324">
    <property type="entry name" value="RhoGAP"/>
    <property type="match status" value="1"/>
</dbReference>
<dbReference type="Ensembl" id="ENSLLET00000028537.1">
    <property type="protein sequence ID" value="ENSLLEP00000027462.1"/>
    <property type="gene ID" value="ENSLLEG00000017364.1"/>
</dbReference>
<feature type="region of interest" description="Disordered" evidence="1">
    <location>
        <begin position="202"/>
        <end position="231"/>
    </location>
</feature>
<dbReference type="SMART" id="SM00456">
    <property type="entry name" value="WW"/>
    <property type="match status" value="2"/>
</dbReference>
<dbReference type="OrthoDB" id="437889at2759"/>
<feature type="region of interest" description="Disordered" evidence="1">
    <location>
        <begin position="95"/>
        <end position="125"/>
    </location>
</feature>
<dbReference type="InterPro" id="IPR000857">
    <property type="entry name" value="MyTH4_dom"/>
</dbReference>
<dbReference type="PROSITE" id="PS51016">
    <property type="entry name" value="MYTH4"/>
    <property type="match status" value="1"/>
</dbReference>
<dbReference type="PROSITE" id="PS50238">
    <property type="entry name" value="RHOGAP"/>
    <property type="match status" value="1"/>
</dbReference>
<gene>
    <name evidence="5" type="primary">ARHGAP39</name>
</gene>
<feature type="region of interest" description="Disordered" evidence="1">
    <location>
        <begin position="275"/>
        <end position="298"/>
    </location>
</feature>
<dbReference type="InterPro" id="IPR000198">
    <property type="entry name" value="RhoGAP_dom"/>
</dbReference>
<feature type="compositionally biased region" description="Low complexity" evidence="1">
    <location>
        <begin position="114"/>
        <end position="125"/>
    </location>
</feature>
<protein>
    <submittedName>
        <fullName evidence="5">Rho GTPase activating protein 39</fullName>
    </submittedName>
</protein>
<evidence type="ECO:0000256" key="1">
    <source>
        <dbReference type="SAM" id="MobiDB-lite"/>
    </source>
</evidence>
<feature type="domain" description="Rho-GAP" evidence="3">
    <location>
        <begin position="891"/>
        <end position="1083"/>
    </location>
</feature>
<accession>A0A8C5PT07</accession>
<reference evidence="5" key="1">
    <citation type="submission" date="2025-08" db="UniProtKB">
        <authorList>
            <consortium name="Ensembl"/>
        </authorList>
    </citation>
    <scope>IDENTIFICATION</scope>
</reference>
<dbReference type="InterPro" id="IPR008936">
    <property type="entry name" value="Rho_GTPase_activation_prot"/>
</dbReference>
<dbReference type="GeneTree" id="ENSGT00390000003161"/>
<dbReference type="SMART" id="SM00139">
    <property type="entry name" value="MyTH4"/>
    <property type="match status" value="1"/>
</dbReference>
<proteinExistence type="predicted"/>
<feature type="compositionally biased region" description="Polar residues" evidence="1">
    <location>
        <begin position="342"/>
        <end position="353"/>
    </location>
</feature>